<sequence length="360" mass="39666">MTGKPLRVALVGTGRISDLHAIEYLQNPAAQITALCDSSPDLARERAHAWGCGEVHIDDDLDQLLARDDVDLVELLLPHHLHLRAALKAIDAGKIVSLQKPMCISVEEADRLVAAAEASGRPFKVFENFIFHPPVMKARALIEEGAIGEPLSIRLKSNPGKSRTAWAVPKEADAWRQDRGRSGGGPLVFDDGHHKFALAWHFMGPPREVHAFIHNAERPEGGHIDAQSIVSFRFPGNRIGNLEVVHSPELEITSRHYAQDDRVEITGTHGVLWINCGHGQIGKPPPVALYRDGAVTEFTDVETGWEQGFVQSTRHFLRVLQEGGEPVLTARQARMVLRFALAAEESARTGKAVLLREDDE</sequence>
<dbReference type="Pfam" id="PF01408">
    <property type="entry name" value="GFO_IDH_MocA"/>
    <property type="match status" value="1"/>
</dbReference>
<dbReference type="EMBL" id="VXRY01000064">
    <property type="protein sequence ID" value="MXY32796.1"/>
    <property type="molecule type" value="Genomic_DNA"/>
</dbReference>
<dbReference type="PANTHER" id="PTHR43708:SF8">
    <property type="entry name" value="OXIDOREDUCTASE"/>
    <property type="match status" value="1"/>
</dbReference>
<evidence type="ECO:0000259" key="1">
    <source>
        <dbReference type="Pfam" id="PF01408"/>
    </source>
</evidence>
<feature type="domain" description="Gfo/Idh/MocA-like oxidoreductase C-terminal" evidence="2">
    <location>
        <begin position="139"/>
        <end position="353"/>
    </location>
</feature>
<evidence type="ECO:0000313" key="3">
    <source>
        <dbReference type="EMBL" id="MXY32796.1"/>
    </source>
</evidence>
<accession>A0A6B0Y1A8</accession>
<gene>
    <name evidence="3" type="ORF">F4Y60_01645</name>
</gene>
<dbReference type="GO" id="GO:0000166">
    <property type="term" value="F:nucleotide binding"/>
    <property type="evidence" value="ECO:0007669"/>
    <property type="project" value="InterPro"/>
</dbReference>
<comment type="caution">
    <text evidence="3">The sequence shown here is derived from an EMBL/GenBank/DDBJ whole genome shotgun (WGS) entry which is preliminary data.</text>
</comment>
<dbReference type="AlphaFoldDB" id="A0A6B0Y1A8"/>
<organism evidence="3">
    <name type="scientific">Boseongicola sp. SB0664_bin_43</name>
    <dbReference type="NCBI Taxonomy" id="2604844"/>
    <lineage>
        <taxon>Bacteria</taxon>
        <taxon>Pseudomonadati</taxon>
        <taxon>Pseudomonadota</taxon>
        <taxon>Alphaproteobacteria</taxon>
        <taxon>Rhodobacterales</taxon>
        <taxon>Paracoccaceae</taxon>
        <taxon>Boseongicola</taxon>
    </lineage>
</organism>
<dbReference type="InterPro" id="IPR000683">
    <property type="entry name" value="Gfo/Idh/MocA-like_OxRdtase_N"/>
</dbReference>
<name>A0A6B0Y1A8_9RHOB</name>
<dbReference type="Gene3D" id="3.40.50.720">
    <property type="entry name" value="NAD(P)-binding Rossmann-like Domain"/>
    <property type="match status" value="1"/>
</dbReference>
<dbReference type="InterPro" id="IPR036291">
    <property type="entry name" value="NAD(P)-bd_dom_sf"/>
</dbReference>
<dbReference type="SUPFAM" id="SSF51735">
    <property type="entry name" value="NAD(P)-binding Rossmann-fold domains"/>
    <property type="match status" value="1"/>
</dbReference>
<reference evidence="3" key="1">
    <citation type="submission" date="2019-09" db="EMBL/GenBank/DDBJ databases">
        <title>Characterisation of the sponge microbiome using genome-centric metagenomics.</title>
        <authorList>
            <person name="Engelberts J.P."/>
            <person name="Robbins S.J."/>
            <person name="De Goeij J.M."/>
            <person name="Aranda M."/>
            <person name="Bell S.C."/>
            <person name="Webster N.S."/>
        </authorList>
    </citation>
    <scope>NUCLEOTIDE SEQUENCE</scope>
    <source>
        <strain evidence="3">SB0664_bin_43</strain>
    </source>
</reference>
<dbReference type="InterPro" id="IPR051317">
    <property type="entry name" value="Gfo/Idh/MocA_oxidoreduct"/>
</dbReference>
<dbReference type="Pfam" id="PF02894">
    <property type="entry name" value="GFO_IDH_MocA_C"/>
    <property type="match status" value="1"/>
</dbReference>
<dbReference type="SUPFAM" id="SSF55347">
    <property type="entry name" value="Glyceraldehyde-3-phosphate dehydrogenase-like, C-terminal domain"/>
    <property type="match status" value="1"/>
</dbReference>
<proteinExistence type="predicted"/>
<dbReference type="PANTHER" id="PTHR43708">
    <property type="entry name" value="CONSERVED EXPRESSED OXIDOREDUCTASE (EUROFUNG)"/>
    <property type="match status" value="1"/>
</dbReference>
<protein>
    <submittedName>
        <fullName evidence="3">Gfo/Idh/MocA family oxidoreductase</fullName>
    </submittedName>
</protein>
<dbReference type="Gene3D" id="3.30.360.10">
    <property type="entry name" value="Dihydrodipicolinate Reductase, domain 2"/>
    <property type="match status" value="1"/>
</dbReference>
<feature type="domain" description="Gfo/Idh/MocA-like oxidoreductase N-terminal" evidence="1">
    <location>
        <begin position="6"/>
        <end position="125"/>
    </location>
</feature>
<dbReference type="InterPro" id="IPR004104">
    <property type="entry name" value="Gfo/Idh/MocA-like_OxRdtase_C"/>
</dbReference>
<evidence type="ECO:0000259" key="2">
    <source>
        <dbReference type="Pfam" id="PF02894"/>
    </source>
</evidence>